<feature type="transmembrane region" description="Helical" evidence="5">
    <location>
        <begin position="50"/>
        <end position="70"/>
    </location>
</feature>
<dbReference type="PANTHER" id="PTHR12714:SF24">
    <property type="entry name" value="SLR1182 PROTEIN"/>
    <property type="match status" value="1"/>
</dbReference>
<dbReference type="GO" id="GO:0016740">
    <property type="term" value="F:transferase activity"/>
    <property type="evidence" value="ECO:0007669"/>
    <property type="project" value="UniProtKB-ARBA"/>
</dbReference>
<organism evidence="6 7">
    <name type="scientific">Methyloceanibacter marginalis</name>
    <dbReference type="NCBI Taxonomy" id="1774971"/>
    <lineage>
        <taxon>Bacteria</taxon>
        <taxon>Pseudomonadati</taxon>
        <taxon>Pseudomonadota</taxon>
        <taxon>Alphaproteobacteria</taxon>
        <taxon>Hyphomicrobiales</taxon>
        <taxon>Hyphomicrobiaceae</taxon>
        <taxon>Methyloceanibacter</taxon>
    </lineage>
</organism>
<evidence type="ECO:0000256" key="5">
    <source>
        <dbReference type="SAM" id="Phobius"/>
    </source>
</evidence>
<comment type="subcellular location">
    <subcellularLocation>
        <location evidence="1">Endomembrane system</location>
        <topology evidence="1">Multi-pass membrane protein</topology>
    </subcellularLocation>
</comment>
<dbReference type="EMBL" id="LPWD01000449">
    <property type="protein sequence ID" value="ODR97859.1"/>
    <property type="molecule type" value="Genomic_DNA"/>
</dbReference>
<evidence type="ECO:0000313" key="6">
    <source>
        <dbReference type="EMBL" id="ODR97859.1"/>
    </source>
</evidence>
<sequence length="164" mass="17992">MAKGERRMKTNDYADVAIKPPFLFLAALALGYVLTRYVPIGPGLASPNGLGLTVGLIFVAVGFALAIRAIQMFRRAGTHVAPGQPAAALVTAGPYRFTRNPIYIGFVLVYFGLSIVLTSVWILLLLLPVVLILQRGVVLREEAYLERKFGDAYRAYAARVPRWL</sequence>
<dbReference type="InterPro" id="IPR007318">
    <property type="entry name" value="Phopholipid_MeTrfase"/>
</dbReference>
<dbReference type="Gene3D" id="1.20.120.1630">
    <property type="match status" value="1"/>
</dbReference>
<accession>A0A1E3VWG0</accession>
<evidence type="ECO:0000256" key="3">
    <source>
        <dbReference type="ARBA" id="ARBA00022989"/>
    </source>
</evidence>
<reference evidence="6 7" key="1">
    <citation type="journal article" date="2016" name="Environ. Microbiol.">
        <title>New Methyloceanibacter diversity from North Sea sediments includes methanotroph containing solely the soluble methane monooxygenase.</title>
        <authorList>
            <person name="Vekeman B."/>
            <person name="Kerckhof F.M."/>
            <person name="Cremers G."/>
            <person name="de Vos P."/>
            <person name="Vandamme P."/>
            <person name="Boon N."/>
            <person name="Op den Camp H.J."/>
            <person name="Heylen K."/>
        </authorList>
    </citation>
    <scope>NUCLEOTIDE SEQUENCE [LARGE SCALE GENOMIC DNA]</scope>
    <source>
        <strain evidence="6 7">R-67177</strain>
    </source>
</reference>
<dbReference type="PANTHER" id="PTHR12714">
    <property type="entry name" value="PROTEIN-S ISOPRENYLCYSTEINE O-METHYLTRANSFERASE"/>
    <property type="match status" value="1"/>
</dbReference>
<comment type="caution">
    <text evidence="6">The sequence shown here is derived from an EMBL/GenBank/DDBJ whole genome shotgun (WGS) entry which is preliminary data.</text>
</comment>
<feature type="transmembrane region" description="Helical" evidence="5">
    <location>
        <begin position="21"/>
        <end position="38"/>
    </location>
</feature>
<proteinExistence type="predicted"/>
<keyword evidence="2 5" id="KW-0812">Transmembrane</keyword>
<keyword evidence="7" id="KW-1185">Reference proteome</keyword>
<name>A0A1E3VWG0_9HYPH</name>
<dbReference type="GO" id="GO:0012505">
    <property type="term" value="C:endomembrane system"/>
    <property type="evidence" value="ECO:0007669"/>
    <property type="project" value="UniProtKB-SubCell"/>
</dbReference>
<evidence type="ECO:0000256" key="1">
    <source>
        <dbReference type="ARBA" id="ARBA00004127"/>
    </source>
</evidence>
<evidence type="ECO:0000256" key="2">
    <source>
        <dbReference type="ARBA" id="ARBA00022692"/>
    </source>
</evidence>
<dbReference type="Proteomes" id="UP000095042">
    <property type="component" value="Unassembled WGS sequence"/>
</dbReference>
<feature type="transmembrane region" description="Helical" evidence="5">
    <location>
        <begin position="102"/>
        <end position="133"/>
    </location>
</feature>
<gene>
    <name evidence="6" type="ORF">AUC71_00320</name>
</gene>
<keyword evidence="4 5" id="KW-0472">Membrane</keyword>
<evidence type="ECO:0008006" key="8">
    <source>
        <dbReference type="Google" id="ProtNLM"/>
    </source>
</evidence>
<dbReference type="AlphaFoldDB" id="A0A1E3VWG0"/>
<evidence type="ECO:0000256" key="4">
    <source>
        <dbReference type="ARBA" id="ARBA00023136"/>
    </source>
</evidence>
<protein>
    <recommendedName>
        <fullName evidence="8">Isoprenylcysteine carboxyl methyltransferase</fullName>
    </recommendedName>
</protein>
<dbReference type="Pfam" id="PF04191">
    <property type="entry name" value="PEMT"/>
    <property type="match status" value="1"/>
</dbReference>
<evidence type="ECO:0000313" key="7">
    <source>
        <dbReference type="Proteomes" id="UP000095042"/>
    </source>
</evidence>
<keyword evidence="3 5" id="KW-1133">Transmembrane helix</keyword>